<dbReference type="Proteomes" id="UP001341840">
    <property type="component" value="Unassembled WGS sequence"/>
</dbReference>
<accession>A0ABU6UK12</accession>
<evidence type="ECO:0000256" key="1">
    <source>
        <dbReference type="SAM" id="MobiDB-lite"/>
    </source>
</evidence>
<reference evidence="2 3" key="1">
    <citation type="journal article" date="2023" name="Plants (Basel)">
        <title>Bridging the Gap: Combining Genomics and Transcriptomics Approaches to Understand Stylosanthes scabra, an Orphan Legume from the Brazilian Caatinga.</title>
        <authorList>
            <person name="Ferreira-Neto J.R.C."/>
            <person name="da Silva M.D."/>
            <person name="Binneck E."/>
            <person name="de Melo N.F."/>
            <person name="da Silva R.H."/>
            <person name="de Melo A.L.T.M."/>
            <person name="Pandolfi V."/>
            <person name="Bustamante F.O."/>
            <person name="Brasileiro-Vidal A.C."/>
            <person name="Benko-Iseppon A.M."/>
        </authorList>
    </citation>
    <scope>NUCLEOTIDE SEQUENCE [LARGE SCALE GENOMIC DNA]</scope>
    <source>
        <tissue evidence="2">Leaves</tissue>
    </source>
</reference>
<sequence>MGFSLQHLQAVLTVITDGHLDAACTDGPAVVYRRLSHRRGRRLNIKCRPNITDGLQTAKPSKPPSSPNGRLSLFPYSLSHFPPPSHSLSSISPSSDLRSEFRHRHCTRGTKLAEAATGAACGWGSSEFVQFRRYSYLSQHFGW</sequence>
<protein>
    <submittedName>
        <fullName evidence="2">Uncharacterized protein</fullName>
    </submittedName>
</protein>
<comment type="caution">
    <text evidence="2">The sequence shown here is derived from an EMBL/GenBank/DDBJ whole genome shotgun (WGS) entry which is preliminary data.</text>
</comment>
<evidence type="ECO:0000313" key="2">
    <source>
        <dbReference type="EMBL" id="MED6160388.1"/>
    </source>
</evidence>
<proteinExistence type="predicted"/>
<organism evidence="2 3">
    <name type="scientific">Stylosanthes scabra</name>
    <dbReference type="NCBI Taxonomy" id="79078"/>
    <lineage>
        <taxon>Eukaryota</taxon>
        <taxon>Viridiplantae</taxon>
        <taxon>Streptophyta</taxon>
        <taxon>Embryophyta</taxon>
        <taxon>Tracheophyta</taxon>
        <taxon>Spermatophyta</taxon>
        <taxon>Magnoliopsida</taxon>
        <taxon>eudicotyledons</taxon>
        <taxon>Gunneridae</taxon>
        <taxon>Pentapetalae</taxon>
        <taxon>rosids</taxon>
        <taxon>fabids</taxon>
        <taxon>Fabales</taxon>
        <taxon>Fabaceae</taxon>
        <taxon>Papilionoideae</taxon>
        <taxon>50 kb inversion clade</taxon>
        <taxon>dalbergioids sensu lato</taxon>
        <taxon>Dalbergieae</taxon>
        <taxon>Pterocarpus clade</taxon>
        <taxon>Stylosanthes</taxon>
    </lineage>
</organism>
<gene>
    <name evidence="2" type="ORF">PIB30_051116</name>
</gene>
<keyword evidence="3" id="KW-1185">Reference proteome</keyword>
<feature type="region of interest" description="Disordered" evidence="1">
    <location>
        <begin position="48"/>
        <end position="70"/>
    </location>
</feature>
<dbReference type="EMBL" id="JASCZI010121187">
    <property type="protein sequence ID" value="MED6160388.1"/>
    <property type="molecule type" value="Genomic_DNA"/>
</dbReference>
<name>A0ABU6UK12_9FABA</name>
<evidence type="ECO:0000313" key="3">
    <source>
        <dbReference type="Proteomes" id="UP001341840"/>
    </source>
</evidence>